<dbReference type="Proteomes" id="UP000054928">
    <property type="component" value="Unassembled WGS sequence"/>
</dbReference>
<dbReference type="RefSeq" id="XP_024581839.1">
    <property type="nucleotide sequence ID" value="XM_024716218.1"/>
</dbReference>
<reference evidence="2" key="1">
    <citation type="submission" date="2014-09" db="EMBL/GenBank/DDBJ databases">
        <authorList>
            <person name="Sharma Rahul"/>
            <person name="Thines Marco"/>
        </authorList>
    </citation>
    <scope>NUCLEOTIDE SEQUENCE [LARGE SCALE GENOMIC DNA]</scope>
</reference>
<dbReference type="EMBL" id="CCYD01001572">
    <property type="protein sequence ID" value="CEG45470.1"/>
    <property type="molecule type" value="Genomic_DNA"/>
</dbReference>
<protein>
    <submittedName>
        <fullName evidence="1">Uncharacterized protein</fullName>
    </submittedName>
</protein>
<evidence type="ECO:0000313" key="1">
    <source>
        <dbReference type="EMBL" id="CEG45470.1"/>
    </source>
</evidence>
<dbReference type="GeneID" id="36396817"/>
<accession>A0A0P1AWR3</accession>
<organism evidence="1 2">
    <name type="scientific">Plasmopara halstedii</name>
    <name type="common">Downy mildew of sunflower</name>
    <dbReference type="NCBI Taxonomy" id="4781"/>
    <lineage>
        <taxon>Eukaryota</taxon>
        <taxon>Sar</taxon>
        <taxon>Stramenopiles</taxon>
        <taxon>Oomycota</taxon>
        <taxon>Peronosporomycetes</taxon>
        <taxon>Peronosporales</taxon>
        <taxon>Peronosporaceae</taxon>
        <taxon>Plasmopara</taxon>
    </lineage>
</organism>
<keyword evidence="2" id="KW-1185">Reference proteome</keyword>
<proteinExistence type="predicted"/>
<evidence type="ECO:0000313" key="2">
    <source>
        <dbReference type="Proteomes" id="UP000054928"/>
    </source>
</evidence>
<dbReference type="AlphaFoldDB" id="A0A0P1AWR3"/>
<name>A0A0P1AWR3_PLAHL</name>
<sequence length="113" mass="12708">MMFVPFENDYVSVNQLVALVSVLRAEYDIVLQVKSISLDARAGLIENGQIIAKRLVKFYASAGTVLLIRPHTLRSTLFTRLKVQPVTKHNCSMSVISENCDFCDSWQPASEFL</sequence>